<dbReference type="SUPFAM" id="SSF54427">
    <property type="entry name" value="NTF2-like"/>
    <property type="match status" value="1"/>
</dbReference>
<proteinExistence type="predicted"/>
<dbReference type="Pfam" id="PF04280">
    <property type="entry name" value="Tim44"/>
    <property type="match status" value="1"/>
</dbReference>
<comment type="caution">
    <text evidence="5">The sequence shown here is derived from an EMBL/GenBank/DDBJ whole genome shotgun (WGS) entry which is preliminary data.</text>
</comment>
<dbReference type="Proteomes" id="UP000249065">
    <property type="component" value="Unassembled WGS sequence"/>
</dbReference>
<dbReference type="PANTHER" id="PTHR41542">
    <property type="entry name" value="BLL5807 PROTEIN"/>
    <property type="match status" value="1"/>
</dbReference>
<organism evidence="5 6">
    <name type="scientific">Roseicella frigidaeris</name>
    <dbReference type="NCBI Taxonomy" id="2230885"/>
    <lineage>
        <taxon>Bacteria</taxon>
        <taxon>Pseudomonadati</taxon>
        <taxon>Pseudomonadota</taxon>
        <taxon>Alphaproteobacteria</taxon>
        <taxon>Acetobacterales</taxon>
        <taxon>Roseomonadaceae</taxon>
        <taxon>Roseicella</taxon>
    </lineage>
</organism>
<keyword evidence="3" id="KW-0732">Signal</keyword>
<dbReference type="RefSeq" id="WP_111467989.1">
    <property type="nucleotide sequence ID" value="NZ_QLIX01000001.1"/>
</dbReference>
<evidence type="ECO:0000313" key="6">
    <source>
        <dbReference type="Proteomes" id="UP000249065"/>
    </source>
</evidence>
<evidence type="ECO:0000259" key="4">
    <source>
        <dbReference type="SMART" id="SM00978"/>
    </source>
</evidence>
<keyword evidence="6" id="KW-1185">Reference proteome</keyword>
<feature type="signal peptide" evidence="3">
    <location>
        <begin position="1"/>
        <end position="25"/>
    </location>
</feature>
<reference evidence="6" key="1">
    <citation type="submission" date="2018-06" db="EMBL/GenBank/DDBJ databases">
        <authorList>
            <person name="Khan S.A."/>
        </authorList>
    </citation>
    <scope>NUCLEOTIDE SEQUENCE [LARGE SCALE GENOMIC DNA]</scope>
    <source>
        <strain evidence="6">DB-1506</strain>
    </source>
</reference>
<evidence type="ECO:0000256" key="2">
    <source>
        <dbReference type="SAM" id="Phobius"/>
    </source>
</evidence>
<feature type="chain" id="PRO_5016379673" evidence="3">
    <location>
        <begin position="26"/>
        <end position="336"/>
    </location>
</feature>
<dbReference type="OrthoDB" id="9780873at2"/>
<dbReference type="SMART" id="SM00978">
    <property type="entry name" value="Tim44"/>
    <property type="match status" value="1"/>
</dbReference>
<dbReference type="PANTHER" id="PTHR41542:SF1">
    <property type="entry name" value="BLL5807 PROTEIN"/>
    <property type="match status" value="1"/>
</dbReference>
<name>A0A327MDX6_9PROT</name>
<evidence type="ECO:0000313" key="5">
    <source>
        <dbReference type="EMBL" id="RAI60877.1"/>
    </source>
</evidence>
<feature type="transmembrane region" description="Helical" evidence="2">
    <location>
        <begin position="96"/>
        <end position="115"/>
    </location>
</feature>
<feature type="compositionally biased region" description="Polar residues" evidence="1">
    <location>
        <begin position="40"/>
        <end position="50"/>
    </location>
</feature>
<dbReference type="EMBL" id="QLIX01000001">
    <property type="protein sequence ID" value="RAI60877.1"/>
    <property type="molecule type" value="Genomic_DNA"/>
</dbReference>
<keyword evidence="2" id="KW-0472">Membrane</keyword>
<feature type="region of interest" description="Disordered" evidence="1">
    <location>
        <begin position="26"/>
        <end position="83"/>
    </location>
</feature>
<feature type="domain" description="Tim44-like" evidence="4">
    <location>
        <begin position="191"/>
        <end position="334"/>
    </location>
</feature>
<dbReference type="InterPro" id="IPR007379">
    <property type="entry name" value="Tim44-like_dom"/>
</dbReference>
<protein>
    <submittedName>
        <fullName evidence="5">Tim44 domain-containing protein</fullName>
    </submittedName>
</protein>
<dbReference type="InterPro" id="IPR032710">
    <property type="entry name" value="NTF2-like_dom_sf"/>
</dbReference>
<dbReference type="Gene3D" id="3.10.450.240">
    <property type="match status" value="1"/>
</dbReference>
<gene>
    <name evidence="5" type="ORF">DOO78_01740</name>
</gene>
<sequence length="336" mass="35166">MRRPAFLLAAFAAAALALAPALADARPGGGSSMGSRGSRTWSAPPSTGTAPGTARQMDRSWTEPSRPGGSLGQAPYSRPPIGQPGAAGGLFSRSPFMAGLLGGLIGTGLGGLLFGHGLFGGFTGFGSFLGFLLQIAIIVLIARFVLNAIRRRQQPAYAGAGAPGGMARQAQGPGQGPGDRIGHPPRPGYGGGSGGGAPAGQPLQLTPADFQAFEATLKTVNEAWSRQDERAMRAVATPEMMQFFGNDLADLARRGWRNETRDTVLEKGDLAEAWREGGRDYATVAMRFSQIDVTRRISDGAVVEGDLNRRQTVTELWTFTRSPGGPWMLSAIQQTG</sequence>
<evidence type="ECO:0000256" key="3">
    <source>
        <dbReference type="SAM" id="SignalP"/>
    </source>
</evidence>
<evidence type="ECO:0000256" key="1">
    <source>
        <dbReference type="SAM" id="MobiDB-lite"/>
    </source>
</evidence>
<dbReference type="AlphaFoldDB" id="A0A327MDX6"/>
<accession>A0A327MDX6</accession>
<feature type="transmembrane region" description="Helical" evidence="2">
    <location>
        <begin position="122"/>
        <end position="146"/>
    </location>
</feature>
<feature type="compositionally biased region" description="Gly residues" evidence="1">
    <location>
        <begin position="188"/>
        <end position="198"/>
    </location>
</feature>
<feature type="compositionally biased region" description="Low complexity" evidence="1">
    <location>
        <begin position="157"/>
        <end position="172"/>
    </location>
</feature>
<keyword evidence="2" id="KW-0812">Transmembrane</keyword>
<keyword evidence="2" id="KW-1133">Transmembrane helix</keyword>
<feature type="region of interest" description="Disordered" evidence="1">
    <location>
        <begin position="157"/>
        <end position="203"/>
    </location>
</feature>